<proteinExistence type="predicted"/>
<comment type="caution">
    <text evidence="2">The sequence shown here is derived from an EMBL/GenBank/DDBJ whole genome shotgun (WGS) entry which is preliminary data.</text>
</comment>
<evidence type="ECO:0000313" key="2">
    <source>
        <dbReference type="EMBL" id="KKN09185.1"/>
    </source>
</evidence>
<name>A0A0F9MPD0_9ZZZZ</name>
<organism evidence="2">
    <name type="scientific">marine sediment metagenome</name>
    <dbReference type="NCBI Taxonomy" id="412755"/>
    <lineage>
        <taxon>unclassified sequences</taxon>
        <taxon>metagenomes</taxon>
        <taxon>ecological metagenomes</taxon>
    </lineage>
</organism>
<keyword evidence="1" id="KW-0812">Transmembrane</keyword>
<keyword evidence="1" id="KW-1133">Transmembrane helix</keyword>
<feature type="transmembrane region" description="Helical" evidence="1">
    <location>
        <begin position="85"/>
        <end position="103"/>
    </location>
</feature>
<gene>
    <name evidence="2" type="ORF">LCGC14_1049130</name>
</gene>
<evidence type="ECO:0000256" key="1">
    <source>
        <dbReference type="SAM" id="Phobius"/>
    </source>
</evidence>
<evidence type="ECO:0008006" key="3">
    <source>
        <dbReference type="Google" id="ProtNLM"/>
    </source>
</evidence>
<feature type="transmembrane region" description="Helical" evidence="1">
    <location>
        <begin position="6"/>
        <end position="24"/>
    </location>
</feature>
<protein>
    <recommendedName>
        <fullName evidence="3">EamA domain-containing protein</fullName>
    </recommendedName>
</protein>
<keyword evidence="1" id="KW-0472">Membrane</keyword>
<sequence>MTYLIWSALASTAVISLEFLFRRGLVWQDNLIWLIPAAVVANYLIYRLVTTAPTYVLAFAAFQLTNLTLRTGLSHFVLDEPIKKGSLVAVVALAAAIGIGNAWK</sequence>
<accession>A0A0F9MPD0</accession>
<dbReference type="AlphaFoldDB" id="A0A0F9MPD0"/>
<dbReference type="EMBL" id="LAZR01004375">
    <property type="protein sequence ID" value="KKN09185.1"/>
    <property type="molecule type" value="Genomic_DNA"/>
</dbReference>
<reference evidence="2" key="1">
    <citation type="journal article" date="2015" name="Nature">
        <title>Complex archaea that bridge the gap between prokaryotes and eukaryotes.</title>
        <authorList>
            <person name="Spang A."/>
            <person name="Saw J.H."/>
            <person name="Jorgensen S.L."/>
            <person name="Zaremba-Niedzwiedzka K."/>
            <person name="Martijn J."/>
            <person name="Lind A.E."/>
            <person name="van Eijk R."/>
            <person name="Schleper C."/>
            <person name="Guy L."/>
            <person name="Ettema T.J."/>
        </authorList>
    </citation>
    <scope>NUCLEOTIDE SEQUENCE</scope>
</reference>